<name>A0A024GNH5_9STRA</name>
<feature type="region of interest" description="Disordered" evidence="1">
    <location>
        <begin position="70"/>
        <end position="104"/>
    </location>
</feature>
<comment type="caution">
    <text evidence="2">The sequence shown here is derived from an EMBL/GenBank/DDBJ whole genome shotgun (WGS) entry which is preliminary data.</text>
</comment>
<evidence type="ECO:0000313" key="2">
    <source>
        <dbReference type="EMBL" id="CCI48289.1"/>
    </source>
</evidence>
<dbReference type="AlphaFoldDB" id="A0A024GNH5"/>
<reference evidence="2 3" key="1">
    <citation type="submission" date="2012-05" db="EMBL/GenBank/DDBJ databases">
        <title>Recombination and specialization in a pathogen metapopulation.</title>
        <authorList>
            <person name="Gardiner A."/>
            <person name="Kemen E."/>
            <person name="Schultz-Larsen T."/>
            <person name="MacLean D."/>
            <person name="Van Oosterhout C."/>
            <person name="Jones J.D.G."/>
        </authorList>
    </citation>
    <scope>NUCLEOTIDE SEQUENCE [LARGE SCALE GENOMIC DNA]</scope>
    <source>
        <strain evidence="2 3">Ac Nc2</strain>
    </source>
</reference>
<protein>
    <submittedName>
        <fullName evidence="2">Uncharacterized protein</fullName>
    </submittedName>
</protein>
<evidence type="ECO:0000313" key="3">
    <source>
        <dbReference type="Proteomes" id="UP000053237"/>
    </source>
</evidence>
<accession>A0A024GNH5</accession>
<keyword evidence="3" id="KW-1185">Reference proteome</keyword>
<dbReference type="InParanoid" id="A0A024GNH5"/>
<dbReference type="Proteomes" id="UP000053237">
    <property type="component" value="Unassembled WGS sequence"/>
</dbReference>
<dbReference type="EMBL" id="CAIX01000213">
    <property type="protein sequence ID" value="CCI48289.1"/>
    <property type="molecule type" value="Genomic_DNA"/>
</dbReference>
<proteinExistence type="predicted"/>
<sequence>MNRNKPDSNCAQKLKRGMPRSTCLNLLSNTGSAARQATVIHRLEHATTDKKNEGVVTLVAARVPVSTIHSRGYSAQDQSQGGRTELTDQVEAPPPHNWVTQGPLDRDVGDEKISTRHGLALSPLPNDDRIASNRRLYIPMREKNFIRVKTVSTAPSTINMRRSTSDPVFLSLGPTEQEQRKKIIEKREKANDYETFVRDWYKNP</sequence>
<organism evidence="2 3">
    <name type="scientific">Albugo candida</name>
    <dbReference type="NCBI Taxonomy" id="65357"/>
    <lineage>
        <taxon>Eukaryota</taxon>
        <taxon>Sar</taxon>
        <taxon>Stramenopiles</taxon>
        <taxon>Oomycota</taxon>
        <taxon>Peronosporomycetes</taxon>
        <taxon>Albuginales</taxon>
        <taxon>Albuginaceae</taxon>
        <taxon>Albugo</taxon>
    </lineage>
</organism>
<gene>
    <name evidence="2" type="ORF">BN9_093620</name>
</gene>
<evidence type="ECO:0000256" key="1">
    <source>
        <dbReference type="SAM" id="MobiDB-lite"/>
    </source>
</evidence>
<feature type="compositionally biased region" description="Polar residues" evidence="1">
    <location>
        <begin position="70"/>
        <end position="82"/>
    </location>
</feature>